<dbReference type="PANTHER" id="PTHR33937:SF2">
    <property type="entry name" value="DINITROGENASE IRON-MOLYBDENUM COFACTOR BIOSYNTHESIS DOMAIN-CONTAINING PROTEIN"/>
    <property type="match status" value="1"/>
</dbReference>
<dbReference type="SUPFAM" id="SSF53146">
    <property type="entry name" value="Nitrogenase accessory factor-like"/>
    <property type="match status" value="1"/>
</dbReference>
<evidence type="ECO:0000259" key="1">
    <source>
        <dbReference type="Pfam" id="PF02579"/>
    </source>
</evidence>
<name>A0AAJ4REC8_9BACT</name>
<reference evidence="2" key="3">
    <citation type="submission" date="2019-06" db="EMBL/GenBank/DDBJ databases">
        <title>A comparative analysis of the Nautiliaceae.</title>
        <authorList>
            <person name="Grosche A."/>
            <person name="Smedile F."/>
            <person name="Vetriani C."/>
        </authorList>
    </citation>
    <scope>NUCLEOTIDE SEQUENCE</scope>
    <source>
        <strain evidence="2">TB6</strain>
    </source>
</reference>
<organism evidence="3 4">
    <name type="scientific">Caminibacter pacificus</name>
    <dbReference type="NCBI Taxonomy" id="1424653"/>
    <lineage>
        <taxon>Bacteria</taxon>
        <taxon>Pseudomonadati</taxon>
        <taxon>Campylobacterota</taxon>
        <taxon>Epsilonproteobacteria</taxon>
        <taxon>Nautiliales</taxon>
        <taxon>Nautiliaceae</taxon>
        <taxon>Caminibacter</taxon>
    </lineage>
</organism>
<reference evidence="5" key="1">
    <citation type="submission" date="2018-03" db="EMBL/GenBank/DDBJ databases">
        <title>A comparative analysis of the Nautiliaceae.</title>
        <authorList>
            <person name="Grosche A."/>
            <person name="Smedile F."/>
            <person name="Vetriani C."/>
        </authorList>
    </citation>
    <scope>NUCLEOTIDE SEQUENCE [LARGE SCALE GENOMIC DNA]</scope>
    <source>
        <strain evidence="5">TB6</strain>
    </source>
</reference>
<keyword evidence="5" id="KW-1185">Reference proteome</keyword>
<dbReference type="PANTHER" id="PTHR33937">
    <property type="entry name" value="IRON-MOLYBDENUM PROTEIN-RELATED-RELATED"/>
    <property type="match status" value="1"/>
</dbReference>
<dbReference type="InterPro" id="IPR003731">
    <property type="entry name" value="Di-Nase_FeMo-co_biosynth"/>
</dbReference>
<dbReference type="Pfam" id="PF02579">
    <property type="entry name" value="Nitro_FeMo-Co"/>
    <property type="match status" value="1"/>
</dbReference>
<accession>A0AAJ4REC8</accession>
<protein>
    <submittedName>
        <fullName evidence="3">Fe-Mo cluster-binding NifX family protein</fullName>
    </submittedName>
    <submittedName>
        <fullName evidence="2">Iron-molybdenum cofactor-binding protein</fullName>
    </submittedName>
</protein>
<gene>
    <name evidence="2" type="ORF">C6V80_04700</name>
    <name evidence="3" type="ORF">EDC58_0489</name>
</gene>
<dbReference type="InterPro" id="IPR051840">
    <property type="entry name" value="NifX/NifY_domain"/>
</dbReference>
<dbReference type="CDD" id="cd00562">
    <property type="entry name" value="NifX_NifB"/>
    <property type="match status" value="1"/>
</dbReference>
<evidence type="ECO:0000313" key="3">
    <source>
        <dbReference type="EMBL" id="ROR41006.1"/>
    </source>
</evidence>
<sequence>MRVAFPTNNQKTVANHIGLAKGFLIIDTNTGEKYYIDNPVLKKINEEHIDLKELPEGQRGLGTGRILPALLKEAGVDVLVARDFGEGMIRNLEFEGIRPLLTEEKDIQAVLNDIDSLKEPEIEEDYYPRGVGYSRRYAYGFGYGRGYGRGMGFGRGFGRGQGFGYGRRGRGFGRGLGFGRRFRGDFD</sequence>
<dbReference type="InterPro" id="IPR036105">
    <property type="entry name" value="DiNase_FeMo-co_biosyn_sf"/>
</dbReference>
<evidence type="ECO:0000313" key="5">
    <source>
        <dbReference type="Proteomes" id="UP000298805"/>
    </source>
</evidence>
<reference evidence="3 4" key="2">
    <citation type="submission" date="2018-11" db="EMBL/GenBank/DDBJ databases">
        <title>Genomic Encyclopedia of Type Strains, Phase IV (KMG-IV): sequencing the most valuable type-strain genomes for metagenomic binning, comparative biology and taxonomic classification.</title>
        <authorList>
            <person name="Goeker M."/>
        </authorList>
    </citation>
    <scope>NUCLEOTIDE SEQUENCE [LARGE SCALE GENOMIC DNA]</scope>
    <source>
        <strain evidence="3 4">DSM 27783</strain>
    </source>
</reference>
<dbReference type="RefSeq" id="WP_123351905.1">
    <property type="nucleotide sequence ID" value="NZ_CP027432.2"/>
</dbReference>
<evidence type="ECO:0000313" key="4">
    <source>
        <dbReference type="Proteomes" id="UP000272781"/>
    </source>
</evidence>
<feature type="domain" description="Dinitrogenase iron-molybdenum cofactor biosynthesis" evidence="1">
    <location>
        <begin position="10"/>
        <end position="114"/>
    </location>
</feature>
<dbReference type="EMBL" id="RJVK01000001">
    <property type="protein sequence ID" value="ROR41006.1"/>
    <property type="molecule type" value="Genomic_DNA"/>
</dbReference>
<dbReference type="Proteomes" id="UP000298805">
    <property type="component" value="Chromosome"/>
</dbReference>
<dbReference type="Proteomes" id="UP000272781">
    <property type="component" value="Unassembled WGS sequence"/>
</dbReference>
<dbReference type="EMBL" id="CP027432">
    <property type="protein sequence ID" value="QCI28280.1"/>
    <property type="molecule type" value="Genomic_DNA"/>
</dbReference>
<evidence type="ECO:0000313" key="2">
    <source>
        <dbReference type="EMBL" id="QCI28280.1"/>
    </source>
</evidence>
<dbReference type="Gene3D" id="3.30.420.130">
    <property type="entry name" value="Dinitrogenase iron-molybdenum cofactor biosynthesis domain"/>
    <property type="match status" value="1"/>
</dbReference>
<proteinExistence type="predicted"/>
<dbReference type="AlphaFoldDB" id="A0AAJ4REC8"/>